<evidence type="ECO:0000313" key="2">
    <source>
        <dbReference type="Proteomes" id="UP001303647"/>
    </source>
</evidence>
<reference evidence="1" key="2">
    <citation type="submission" date="2023-05" db="EMBL/GenBank/DDBJ databases">
        <authorList>
            <consortium name="Lawrence Berkeley National Laboratory"/>
            <person name="Steindorff A."/>
            <person name="Hensen N."/>
            <person name="Bonometti L."/>
            <person name="Westerberg I."/>
            <person name="Brannstrom I.O."/>
            <person name="Guillou S."/>
            <person name="Cros-Aarteil S."/>
            <person name="Calhoun S."/>
            <person name="Haridas S."/>
            <person name="Kuo A."/>
            <person name="Mondo S."/>
            <person name="Pangilinan J."/>
            <person name="Riley R."/>
            <person name="Labutti K."/>
            <person name="Andreopoulos B."/>
            <person name="Lipzen A."/>
            <person name="Chen C."/>
            <person name="Yanf M."/>
            <person name="Daum C."/>
            <person name="Ng V."/>
            <person name="Clum A."/>
            <person name="Ohm R."/>
            <person name="Martin F."/>
            <person name="Silar P."/>
            <person name="Natvig D."/>
            <person name="Lalanne C."/>
            <person name="Gautier V."/>
            <person name="Ament-Velasquez S.L."/>
            <person name="Kruys A."/>
            <person name="Hutchinson M.I."/>
            <person name="Powell A.J."/>
            <person name="Barry K."/>
            <person name="Miller A.N."/>
            <person name="Grigoriev I.V."/>
            <person name="Debuchy R."/>
            <person name="Gladieux P."/>
            <person name="Thoren M.H."/>
            <person name="Johannesson H."/>
        </authorList>
    </citation>
    <scope>NUCLEOTIDE SEQUENCE</scope>
    <source>
        <strain evidence="1">CBS 359.72</strain>
    </source>
</reference>
<evidence type="ECO:0000313" key="1">
    <source>
        <dbReference type="EMBL" id="KAK4243017.1"/>
    </source>
</evidence>
<sequence>MDFRTLFSGALPPHGANISRNANVSAENGLPENILEILSLLPGFQSNPLATVFMPLHNVVSRYIGIDPTHVLSFFAVV</sequence>
<proteinExistence type="predicted"/>
<gene>
    <name evidence="1" type="ORF">C7999DRAFT_36663</name>
</gene>
<dbReference type="Proteomes" id="UP001303647">
    <property type="component" value="Unassembled WGS sequence"/>
</dbReference>
<reference evidence="1" key="1">
    <citation type="journal article" date="2023" name="Mol. Phylogenet. Evol.">
        <title>Genome-scale phylogeny and comparative genomics of the fungal order Sordariales.</title>
        <authorList>
            <person name="Hensen N."/>
            <person name="Bonometti L."/>
            <person name="Westerberg I."/>
            <person name="Brannstrom I.O."/>
            <person name="Guillou S."/>
            <person name="Cros-Aarteil S."/>
            <person name="Calhoun S."/>
            <person name="Haridas S."/>
            <person name="Kuo A."/>
            <person name="Mondo S."/>
            <person name="Pangilinan J."/>
            <person name="Riley R."/>
            <person name="LaButti K."/>
            <person name="Andreopoulos B."/>
            <person name="Lipzen A."/>
            <person name="Chen C."/>
            <person name="Yan M."/>
            <person name="Daum C."/>
            <person name="Ng V."/>
            <person name="Clum A."/>
            <person name="Steindorff A."/>
            <person name="Ohm R.A."/>
            <person name="Martin F."/>
            <person name="Silar P."/>
            <person name="Natvig D.O."/>
            <person name="Lalanne C."/>
            <person name="Gautier V."/>
            <person name="Ament-Velasquez S.L."/>
            <person name="Kruys A."/>
            <person name="Hutchinson M.I."/>
            <person name="Powell A.J."/>
            <person name="Barry K."/>
            <person name="Miller A.N."/>
            <person name="Grigoriev I.V."/>
            <person name="Debuchy R."/>
            <person name="Gladieux P."/>
            <person name="Hiltunen Thoren M."/>
            <person name="Johannesson H."/>
        </authorList>
    </citation>
    <scope>NUCLEOTIDE SEQUENCE</scope>
    <source>
        <strain evidence="1">CBS 359.72</strain>
    </source>
</reference>
<keyword evidence="2" id="KW-1185">Reference proteome</keyword>
<name>A0AAN7HF76_9PEZI</name>
<dbReference type="EMBL" id="MU857916">
    <property type="protein sequence ID" value="KAK4243017.1"/>
    <property type="molecule type" value="Genomic_DNA"/>
</dbReference>
<dbReference type="AlphaFoldDB" id="A0AAN7HF76"/>
<organism evidence="1 2">
    <name type="scientific">Corynascus novoguineensis</name>
    <dbReference type="NCBI Taxonomy" id="1126955"/>
    <lineage>
        <taxon>Eukaryota</taxon>
        <taxon>Fungi</taxon>
        <taxon>Dikarya</taxon>
        <taxon>Ascomycota</taxon>
        <taxon>Pezizomycotina</taxon>
        <taxon>Sordariomycetes</taxon>
        <taxon>Sordariomycetidae</taxon>
        <taxon>Sordariales</taxon>
        <taxon>Chaetomiaceae</taxon>
        <taxon>Corynascus</taxon>
    </lineage>
</organism>
<comment type="caution">
    <text evidence="1">The sequence shown here is derived from an EMBL/GenBank/DDBJ whole genome shotgun (WGS) entry which is preliminary data.</text>
</comment>
<protein>
    <submittedName>
        <fullName evidence="1">Uncharacterized protein</fullName>
    </submittedName>
</protein>
<accession>A0AAN7HF76</accession>